<protein>
    <submittedName>
        <fullName evidence="4">Sugar lactone lactonase YvrE</fullName>
    </submittedName>
</protein>
<dbReference type="PANTHER" id="PTHR47572:SF4">
    <property type="entry name" value="LACTONASE DRP35"/>
    <property type="match status" value="1"/>
</dbReference>
<dbReference type="RefSeq" id="WP_133799562.1">
    <property type="nucleotide sequence ID" value="NZ_SNWQ01000003.1"/>
</dbReference>
<dbReference type="EMBL" id="SNWQ01000003">
    <property type="protein sequence ID" value="TDO51654.1"/>
    <property type="molecule type" value="Genomic_DNA"/>
</dbReference>
<comment type="similarity">
    <text evidence="1">Belongs to the SMP-30/CGR1 family.</text>
</comment>
<dbReference type="SUPFAM" id="SSF63829">
    <property type="entry name" value="Calcium-dependent phosphotriesterase"/>
    <property type="match status" value="1"/>
</dbReference>
<dbReference type="Gene3D" id="2.120.10.30">
    <property type="entry name" value="TolB, C-terminal domain"/>
    <property type="match status" value="1"/>
</dbReference>
<dbReference type="GO" id="GO:0016787">
    <property type="term" value="F:hydrolase activity"/>
    <property type="evidence" value="ECO:0007669"/>
    <property type="project" value="UniProtKB-KW"/>
</dbReference>
<dbReference type="Pfam" id="PF08450">
    <property type="entry name" value="SGL"/>
    <property type="match status" value="1"/>
</dbReference>
<feature type="domain" description="SMP-30/Gluconolactonase/LRE-like region" evidence="3">
    <location>
        <begin position="16"/>
        <end position="268"/>
    </location>
</feature>
<dbReference type="Proteomes" id="UP000295388">
    <property type="component" value="Unassembled WGS sequence"/>
</dbReference>
<organism evidence="4 5">
    <name type="scientific">Kribbella caucasensis</name>
    <dbReference type="NCBI Taxonomy" id="2512215"/>
    <lineage>
        <taxon>Bacteria</taxon>
        <taxon>Bacillati</taxon>
        <taxon>Actinomycetota</taxon>
        <taxon>Actinomycetes</taxon>
        <taxon>Propionibacteriales</taxon>
        <taxon>Kribbellaceae</taxon>
        <taxon>Kribbella</taxon>
    </lineage>
</organism>
<keyword evidence="2" id="KW-0378">Hydrolase</keyword>
<evidence type="ECO:0000256" key="1">
    <source>
        <dbReference type="ARBA" id="ARBA00008853"/>
    </source>
</evidence>
<evidence type="ECO:0000256" key="2">
    <source>
        <dbReference type="ARBA" id="ARBA00022801"/>
    </source>
</evidence>
<evidence type="ECO:0000313" key="5">
    <source>
        <dbReference type="Proteomes" id="UP000295388"/>
    </source>
</evidence>
<gene>
    <name evidence="4" type="ORF">EV643_103393</name>
</gene>
<dbReference type="InterPro" id="IPR011042">
    <property type="entry name" value="6-blade_b-propeller_TolB-like"/>
</dbReference>
<dbReference type="InterPro" id="IPR013658">
    <property type="entry name" value="SGL"/>
</dbReference>
<comment type="caution">
    <text evidence="4">The sequence shown here is derived from an EMBL/GenBank/DDBJ whole genome shotgun (WGS) entry which is preliminary data.</text>
</comment>
<proteinExistence type="inferred from homology"/>
<dbReference type="OrthoDB" id="2633250at2"/>
<sequence>MGERPTTLIDGRTFVEAPRWHENRIWFSELYTHKVMSAREDGTDLRVEATVPQQPSGIAWLPDGRLLVVSMRDRRLMRREYDGTLVVHADLSEHATGFCNEVIVDDQGRAYVGNFGFDLVKGGPMTPASIHRVDPDGTITEVADDIWFPNGCVLTDDGVFIVNETFGNRISAFDLTEDGWLVNRRVWAEFGQLPAATTLAEATPELVLSPDGMCRDAEGALWIADLTSQKILRMREGGEVVDEIDPGMMPFSAALGGSDGHTMFICAAPDFDEEDRRATTLAAVLQVRVDVPAA</sequence>
<evidence type="ECO:0000259" key="3">
    <source>
        <dbReference type="Pfam" id="PF08450"/>
    </source>
</evidence>
<reference evidence="4 5" key="1">
    <citation type="submission" date="2019-03" db="EMBL/GenBank/DDBJ databases">
        <title>Genomic Encyclopedia of Type Strains, Phase III (KMG-III): the genomes of soil and plant-associated and newly described type strains.</title>
        <authorList>
            <person name="Whitman W."/>
        </authorList>
    </citation>
    <scope>NUCLEOTIDE SEQUENCE [LARGE SCALE GENOMIC DNA]</scope>
    <source>
        <strain evidence="4 5">VKM Ac-2527</strain>
    </source>
</reference>
<dbReference type="AlphaFoldDB" id="A0A4R6KK08"/>
<evidence type="ECO:0000313" key="4">
    <source>
        <dbReference type="EMBL" id="TDO51654.1"/>
    </source>
</evidence>
<name>A0A4R6KK08_9ACTN</name>
<dbReference type="PANTHER" id="PTHR47572">
    <property type="entry name" value="LIPOPROTEIN-RELATED"/>
    <property type="match status" value="1"/>
</dbReference>
<accession>A0A4R6KK08</accession>
<dbReference type="InterPro" id="IPR051262">
    <property type="entry name" value="SMP-30/CGR1_Lactonase"/>
</dbReference>
<keyword evidence="5" id="KW-1185">Reference proteome</keyword>